<feature type="compositionally biased region" description="Low complexity" evidence="8">
    <location>
        <begin position="32"/>
        <end position="46"/>
    </location>
</feature>
<dbReference type="Gene3D" id="1.20.5.2480">
    <property type="match status" value="1"/>
</dbReference>
<dbReference type="InterPro" id="IPR046964">
    <property type="entry name" value="RTN1-4"/>
</dbReference>
<gene>
    <name evidence="10" type="ORF">NDU88_009061</name>
</gene>
<feature type="compositionally biased region" description="Basic and acidic residues" evidence="8">
    <location>
        <begin position="748"/>
        <end position="766"/>
    </location>
</feature>
<proteinExistence type="predicted"/>
<name>A0AAV7RXA0_PLEWA</name>
<evidence type="ECO:0000256" key="2">
    <source>
        <dbReference type="ARBA" id="ARBA00022692"/>
    </source>
</evidence>
<dbReference type="GO" id="GO:0071787">
    <property type="term" value="P:endoplasmic reticulum tubular network formation"/>
    <property type="evidence" value="ECO:0007669"/>
    <property type="project" value="TreeGrafter"/>
</dbReference>
<dbReference type="GO" id="GO:0005789">
    <property type="term" value="C:endoplasmic reticulum membrane"/>
    <property type="evidence" value="ECO:0007669"/>
    <property type="project" value="UniProtKB-SubCell"/>
</dbReference>
<dbReference type="PROSITE" id="PS50845">
    <property type="entry name" value="RETICULON"/>
    <property type="match status" value="1"/>
</dbReference>
<evidence type="ECO:0000256" key="5">
    <source>
        <dbReference type="ARBA" id="ARBA00023136"/>
    </source>
</evidence>
<feature type="compositionally biased region" description="Basic and acidic residues" evidence="8">
    <location>
        <begin position="85"/>
        <end position="96"/>
    </location>
</feature>
<dbReference type="GO" id="GO:0030182">
    <property type="term" value="P:neuron differentiation"/>
    <property type="evidence" value="ECO:0007669"/>
    <property type="project" value="TreeGrafter"/>
</dbReference>
<keyword evidence="5 7" id="KW-0472">Membrane</keyword>
<keyword evidence="11" id="KW-1185">Reference proteome</keyword>
<evidence type="ECO:0000256" key="8">
    <source>
        <dbReference type="SAM" id="MobiDB-lite"/>
    </source>
</evidence>
<evidence type="ECO:0000259" key="9">
    <source>
        <dbReference type="PROSITE" id="PS50845"/>
    </source>
</evidence>
<evidence type="ECO:0000256" key="4">
    <source>
        <dbReference type="ARBA" id="ARBA00022989"/>
    </source>
</evidence>
<dbReference type="FunFam" id="1.20.5.2480:FF:000001">
    <property type="entry name" value="Reticulon"/>
    <property type="match status" value="1"/>
</dbReference>
<feature type="domain" description="Reticulon" evidence="9">
    <location>
        <begin position="787"/>
        <end position="974"/>
    </location>
</feature>
<dbReference type="PANTHER" id="PTHR45799">
    <property type="entry name" value="RETICULON-LIKE PROTEIN"/>
    <property type="match status" value="1"/>
</dbReference>
<dbReference type="GO" id="GO:0014069">
    <property type="term" value="C:postsynaptic density"/>
    <property type="evidence" value="ECO:0007669"/>
    <property type="project" value="TreeGrafter"/>
</dbReference>
<evidence type="ECO:0000256" key="1">
    <source>
        <dbReference type="ARBA" id="ARBA00004477"/>
    </source>
</evidence>
<feature type="region of interest" description="Disordered" evidence="8">
    <location>
        <begin position="745"/>
        <end position="766"/>
    </location>
</feature>
<keyword evidence="2 7" id="KW-0812">Transmembrane</keyword>
<evidence type="ECO:0000256" key="6">
    <source>
        <dbReference type="ARBA" id="ARBA00037306"/>
    </source>
</evidence>
<dbReference type="Proteomes" id="UP001066276">
    <property type="component" value="Chromosome 5"/>
</dbReference>
<keyword evidence="3 7" id="KW-0256">Endoplasmic reticulum</keyword>
<evidence type="ECO:0000313" key="11">
    <source>
        <dbReference type="Proteomes" id="UP001066276"/>
    </source>
</evidence>
<feature type="region of interest" description="Disordered" evidence="8">
    <location>
        <begin position="1"/>
        <end position="114"/>
    </location>
</feature>
<dbReference type="GO" id="GO:0043005">
    <property type="term" value="C:neuron projection"/>
    <property type="evidence" value="ECO:0007669"/>
    <property type="project" value="TreeGrafter"/>
</dbReference>
<evidence type="ECO:0000313" key="10">
    <source>
        <dbReference type="EMBL" id="KAJ1156337.1"/>
    </source>
</evidence>
<reference evidence="10" key="1">
    <citation type="journal article" date="2022" name="bioRxiv">
        <title>Sequencing and chromosome-scale assembly of the giantPleurodeles waltlgenome.</title>
        <authorList>
            <person name="Brown T."/>
            <person name="Elewa A."/>
            <person name="Iarovenko S."/>
            <person name="Subramanian E."/>
            <person name="Araus A.J."/>
            <person name="Petzold A."/>
            <person name="Susuki M."/>
            <person name="Suzuki K.-i.T."/>
            <person name="Hayashi T."/>
            <person name="Toyoda A."/>
            <person name="Oliveira C."/>
            <person name="Osipova E."/>
            <person name="Leigh N.D."/>
            <person name="Simon A."/>
            <person name="Yun M.H."/>
        </authorList>
    </citation>
    <scope>NUCLEOTIDE SEQUENCE</scope>
    <source>
        <strain evidence="10">20211129_DDA</strain>
        <tissue evidence="10">Liver</tissue>
    </source>
</reference>
<dbReference type="GO" id="GO:0007420">
    <property type="term" value="P:brain development"/>
    <property type="evidence" value="ECO:0007669"/>
    <property type="project" value="TreeGrafter"/>
</dbReference>
<comment type="function">
    <text evidence="6">Inhibits amyloid precursor protein processing, probably by blocking BACE1 activity.</text>
</comment>
<dbReference type="PANTHER" id="PTHR45799:SF1">
    <property type="entry name" value="RETICULON-4"/>
    <property type="match status" value="1"/>
</dbReference>
<evidence type="ECO:0000256" key="7">
    <source>
        <dbReference type="RuleBase" id="RU210713"/>
    </source>
</evidence>
<feature type="transmembrane region" description="Helical" evidence="7">
    <location>
        <begin position="916"/>
        <end position="937"/>
    </location>
</feature>
<dbReference type="InterPro" id="IPR003388">
    <property type="entry name" value="Reticulon"/>
</dbReference>
<feature type="transmembrane region" description="Helical" evidence="7">
    <location>
        <begin position="807"/>
        <end position="830"/>
    </location>
</feature>
<accession>A0AAV7RXA0</accession>
<protein>
    <recommendedName>
        <fullName evidence="7">Reticulon</fullName>
    </recommendedName>
</protein>
<organism evidence="10 11">
    <name type="scientific">Pleurodeles waltl</name>
    <name type="common">Iberian ribbed newt</name>
    <dbReference type="NCBI Taxonomy" id="8319"/>
    <lineage>
        <taxon>Eukaryota</taxon>
        <taxon>Metazoa</taxon>
        <taxon>Chordata</taxon>
        <taxon>Craniata</taxon>
        <taxon>Vertebrata</taxon>
        <taxon>Euteleostomi</taxon>
        <taxon>Amphibia</taxon>
        <taxon>Batrachia</taxon>
        <taxon>Caudata</taxon>
        <taxon>Salamandroidea</taxon>
        <taxon>Salamandridae</taxon>
        <taxon>Pleurodelinae</taxon>
        <taxon>Pleurodeles</taxon>
    </lineage>
</organism>
<evidence type="ECO:0000256" key="3">
    <source>
        <dbReference type="ARBA" id="ARBA00022824"/>
    </source>
</evidence>
<keyword evidence="4 7" id="KW-1133">Transmembrane helix</keyword>
<sequence>MHPSAEQMDLQEQLSSSVSPGQEDFTPVLHDSSASLASVSPFSASPPKDHAFAASTLSQQPFTEAVQEPLSRMYLESTGNNQPAKKSEPTGFEPEHTPLTSAPEPEAFVEAHPEQEFLFSEGNPLLNQISAPMHETALFDEPLFSKTSPVGGSGTDEQAFHLDFEKESPVRAEYVDFKPYPSAGECRIDAQEPSSLDDILKKVNDGKSEVDKNVCGTQPYDEMEKTNALSESASQSYFAPVPVSAAAGNASKPRELISENKTDEKKMAEMEAHWSTEQGEASITASSPFIAAVRGEAEYATDASLKHIGHVASLPESLTPDLVQEACESAMHDASGAQLTYTSKIDLVQTSDSLHEPLISSGQMSPSFESTESVQSPVLPDIVMEAPATTGALAIETPMYIAQHDASPLEGTAHQVHEEQIKLASETPPSYEEAVKVPLADDRKEGADGITFKDLAHVESTAFEEIETPYISIACDLIKETQISSECLPPGFTDLCENKPGNFVSHCVPTHASNEDSSSPESEEIDVDRQWMPEVRKEATEVIDSIGQERLVDVMSCARAESSGTDTFPAKAYMESFQPEFDSSNILDFSLNAPTVAVSGKEEKHLEMEELGTVINSEKELFAYKEQKAKEGPWCTDEPSPVKKTEDFMSMLAHSKAAQVVSEKIAKAMEREEKESKRNVTEMEERQVPLPDLAGEVPSVKDVVVKAEEHVPVFEYSRDHQEVSAVHPLSKQSVPSIREDLTSTVKPEVLEKETTEERKDEKSEIKRVAAPEPVPSVLSARLGKASVVDLLYWRDIKKSGVVFGASLFLLLSLTVFSIVSVSAYIALALLSVTISYRIYKGVFQAIQKSEEGHPFRAYLERDVALSDELVHKYSNVALSHLNCTVKELRRLFLVEDLIDSLKFAVLMWVFTYVGALFNGLTLLILALVALFSIPVIYERHQTQIDHYLELVNKNFKNAVAKIQSKIPGLKPKAE</sequence>
<comment type="caution">
    <text evidence="10">The sequence shown here is derived from an EMBL/GenBank/DDBJ whole genome shotgun (WGS) entry which is preliminary data.</text>
</comment>
<comment type="subcellular location">
    <subcellularLocation>
        <location evidence="1 7">Endoplasmic reticulum membrane</location>
        <topology evidence="1 7">Multi-pass membrane protein</topology>
    </subcellularLocation>
</comment>
<dbReference type="AlphaFoldDB" id="A0AAV7RXA0"/>
<feature type="compositionally biased region" description="Polar residues" evidence="8">
    <location>
        <begin position="10"/>
        <end position="20"/>
    </location>
</feature>
<dbReference type="EMBL" id="JANPWB010000009">
    <property type="protein sequence ID" value="KAJ1156337.1"/>
    <property type="molecule type" value="Genomic_DNA"/>
</dbReference>
<dbReference type="Pfam" id="PF02453">
    <property type="entry name" value="Reticulon"/>
    <property type="match status" value="1"/>
</dbReference>